<dbReference type="EMBL" id="BARV01039691">
    <property type="protein sequence ID" value="GAI47410.1"/>
    <property type="molecule type" value="Genomic_DNA"/>
</dbReference>
<feature type="coiled-coil region" evidence="1">
    <location>
        <begin position="35"/>
        <end position="62"/>
    </location>
</feature>
<evidence type="ECO:0000313" key="2">
    <source>
        <dbReference type="EMBL" id="GAI47410.1"/>
    </source>
</evidence>
<proteinExistence type="predicted"/>
<feature type="non-terminal residue" evidence="2">
    <location>
        <position position="1"/>
    </location>
</feature>
<organism evidence="2">
    <name type="scientific">marine sediment metagenome</name>
    <dbReference type="NCBI Taxonomy" id="412755"/>
    <lineage>
        <taxon>unclassified sequences</taxon>
        <taxon>metagenomes</taxon>
        <taxon>ecological metagenomes</taxon>
    </lineage>
</organism>
<comment type="caution">
    <text evidence="2">The sequence shown here is derived from an EMBL/GenBank/DDBJ whole genome shotgun (WGS) entry which is preliminary data.</text>
</comment>
<evidence type="ECO:0000256" key="1">
    <source>
        <dbReference type="SAM" id="Coils"/>
    </source>
</evidence>
<dbReference type="AlphaFoldDB" id="X1Q8M6"/>
<gene>
    <name evidence="2" type="ORF">S06H3_60753</name>
</gene>
<protein>
    <submittedName>
        <fullName evidence="2">Uncharacterized protein</fullName>
    </submittedName>
</protein>
<sequence length="66" mass="7621">HQPGGEIVLRFKAPRLSIMPEATKGHFRMAHEEMLLALRSLLDRAIERAEEAEKTKVKKRTKIEVQ</sequence>
<keyword evidence="1" id="KW-0175">Coiled coil</keyword>
<accession>X1Q8M6</accession>
<name>X1Q8M6_9ZZZZ</name>
<reference evidence="2" key="1">
    <citation type="journal article" date="2014" name="Front. Microbiol.">
        <title>High frequency of phylogenetically diverse reductive dehalogenase-homologous genes in deep subseafloor sedimentary metagenomes.</title>
        <authorList>
            <person name="Kawai M."/>
            <person name="Futagami T."/>
            <person name="Toyoda A."/>
            <person name="Takaki Y."/>
            <person name="Nishi S."/>
            <person name="Hori S."/>
            <person name="Arai W."/>
            <person name="Tsubouchi T."/>
            <person name="Morono Y."/>
            <person name="Uchiyama I."/>
            <person name="Ito T."/>
            <person name="Fujiyama A."/>
            <person name="Inagaki F."/>
            <person name="Takami H."/>
        </authorList>
    </citation>
    <scope>NUCLEOTIDE SEQUENCE</scope>
    <source>
        <strain evidence="2">Expedition CK06-06</strain>
    </source>
</reference>